<comment type="caution">
    <text evidence="1">The sequence shown here is derived from an EMBL/GenBank/DDBJ whole genome shotgun (WGS) entry which is preliminary data.</text>
</comment>
<proteinExistence type="predicted"/>
<reference evidence="1 2" key="1">
    <citation type="journal article" date="2013" name="Genome Announc.">
        <title>Draft Genome Sequence of Sphingobium quisquiliarum Strain P25T, a Novel Hexachlorocyclohexane (HCH)-Degrading Bacterium Isolated from an HCH Dumpsite.</title>
        <authorList>
            <person name="Kumar Singh A."/>
            <person name="Sangwan N."/>
            <person name="Sharma A."/>
            <person name="Gupta V."/>
            <person name="Khurana J.P."/>
            <person name="Lal R."/>
        </authorList>
    </citation>
    <scope>NUCLEOTIDE SEQUENCE [LARGE SCALE GENOMIC DNA]</scope>
    <source>
        <strain evidence="1 2">P25</strain>
    </source>
</reference>
<dbReference type="AlphaFoldDB" id="T0GK70"/>
<protein>
    <submittedName>
        <fullName evidence="1">Uncharacterized protein</fullName>
    </submittedName>
</protein>
<dbReference type="EMBL" id="ATHO01000158">
    <property type="protein sequence ID" value="EQB00418.1"/>
    <property type="molecule type" value="Genomic_DNA"/>
</dbReference>
<evidence type="ECO:0000313" key="2">
    <source>
        <dbReference type="Proteomes" id="UP000015525"/>
    </source>
</evidence>
<accession>T0GK70</accession>
<keyword evidence="2" id="KW-1185">Reference proteome</keyword>
<dbReference type="Proteomes" id="UP000015525">
    <property type="component" value="Unassembled WGS sequence"/>
</dbReference>
<gene>
    <name evidence="1" type="ORF">L288_18230</name>
</gene>
<sequence>MHGVLQKQQALFCSQALREDENRARLFQLPLKPCQVITKKTPDPAVYGRMVQ</sequence>
<evidence type="ECO:0000313" key="1">
    <source>
        <dbReference type="EMBL" id="EQB00418.1"/>
    </source>
</evidence>
<organism evidence="1 2">
    <name type="scientific">Sphingobium quisquiliarum P25</name>
    <dbReference type="NCBI Taxonomy" id="1329909"/>
    <lineage>
        <taxon>Bacteria</taxon>
        <taxon>Pseudomonadati</taxon>
        <taxon>Pseudomonadota</taxon>
        <taxon>Alphaproteobacteria</taxon>
        <taxon>Sphingomonadales</taxon>
        <taxon>Sphingomonadaceae</taxon>
        <taxon>Sphingobium</taxon>
    </lineage>
</organism>
<name>T0GK70_9SPHN</name>